<accession>A0A1X0N905</accession>
<dbReference type="OrthoDB" id="6880171at2"/>
<gene>
    <name evidence="2" type="ORF">BZK31_07430</name>
</gene>
<organism evidence="2 3">
    <name type="scientific">Pseudomonas floridensis</name>
    <dbReference type="NCBI Taxonomy" id="1958950"/>
    <lineage>
        <taxon>Bacteria</taxon>
        <taxon>Pseudomonadati</taxon>
        <taxon>Pseudomonadota</taxon>
        <taxon>Gammaproteobacteria</taxon>
        <taxon>Pseudomonadales</taxon>
        <taxon>Pseudomonadaceae</taxon>
        <taxon>Pseudomonas</taxon>
    </lineage>
</organism>
<feature type="transmembrane region" description="Helical" evidence="1">
    <location>
        <begin position="77"/>
        <end position="101"/>
    </location>
</feature>
<dbReference type="AlphaFoldDB" id="A0A1X0N905"/>
<dbReference type="Proteomes" id="UP000192815">
    <property type="component" value="Unassembled WGS sequence"/>
</dbReference>
<sequence length="150" mass="15962">MPSEKHPPAKRRSPLIDYLAGISSHAAMILTFRHSGEELRSISSRHAAGLMAVAVGMIVVCTHFAPSSSSTHSLVSCALFALLIAAALRTFGIHAVAGYATFLVVTEPVALVVRHLPMGDLIDAVFSFWCLAALSVYGGKCAKNRMESPQ</sequence>
<name>A0A1X0N905_9PSED</name>
<feature type="transmembrane region" description="Helical" evidence="1">
    <location>
        <begin position="15"/>
        <end position="34"/>
    </location>
</feature>
<keyword evidence="3" id="KW-1185">Reference proteome</keyword>
<feature type="transmembrane region" description="Helical" evidence="1">
    <location>
        <begin position="46"/>
        <end position="65"/>
    </location>
</feature>
<keyword evidence="1" id="KW-0472">Membrane</keyword>
<evidence type="ECO:0000313" key="3">
    <source>
        <dbReference type="Proteomes" id="UP000192815"/>
    </source>
</evidence>
<proteinExistence type="predicted"/>
<evidence type="ECO:0000313" key="2">
    <source>
        <dbReference type="EMBL" id="ORC60141.1"/>
    </source>
</evidence>
<dbReference type="STRING" id="1958950.BZK31_07430"/>
<keyword evidence="1" id="KW-1133">Transmembrane helix</keyword>
<reference evidence="3" key="1">
    <citation type="submission" date="2017-02" db="EMBL/GenBank/DDBJ databases">
        <title>Pseudomonas floridae sp. nov., a novel pathogenic bacterial species isolated from tomato.</title>
        <authorList>
            <person name="Timilsina S."/>
            <person name="Vallad G.E."/>
            <person name="Jones J.B."/>
        </authorList>
    </citation>
    <scope>NUCLEOTIDE SEQUENCE [LARGE SCALE GENOMIC DNA]</scope>
    <source>
        <strain evidence="3">GEV388</strain>
    </source>
</reference>
<dbReference type="EMBL" id="MUIO01000021">
    <property type="protein sequence ID" value="ORC60141.1"/>
    <property type="molecule type" value="Genomic_DNA"/>
</dbReference>
<feature type="transmembrane region" description="Helical" evidence="1">
    <location>
        <begin position="121"/>
        <end position="139"/>
    </location>
</feature>
<keyword evidence="1" id="KW-0812">Transmembrane</keyword>
<evidence type="ECO:0000256" key="1">
    <source>
        <dbReference type="SAM" id="Phobius"/>
    </source>
</evidence>
<comment type="caution">
    <text evidence="2">The sequence shown here is derived from an EMBL/GenBank/DDBJ whole genome shotgun (WGS) entry which is preliminary data.</text>
</comment>
<dbReference type="RefSeq" id="WP_083182128.1">
    <property type="nucleotide sequence ID" value="NZ_CBCRZR010000007.1"/>
</dbReference>
<protein>
    <submittedName>
        <fullName evidence="2">Uncharacterized protein</fullName>
    </submittedName>
</protein>